<dbReference type="GO" id="GO:0015215">
    <property type="term" value="F:nucleotide transmembrane transporter activity"/>
    <property type="evidence" value="ECO:0007669"/>
    <property type="project" value="UniProtKB-ARBA"/>
</dbReference>
<evidence type="ECO:0000256" key="5">
    <source>
        <dbReference type="ARBA" id="ARBA00022737"/>
    </source>
</evidence>
<evidence type="ECO:0000256" key="9">
    <source>
        <dbReference type="RuleBase" id="RU000488"/>
    </source>
</evidence>
<evidence type="ECO:0000313" key="11">
    <source>
        <dbReference type="EMBL" id="ETV65169.1"/>
    </source>
</evidence>
<accession>W4FE71</accession>
<sequence length="324" mass="35802">MAIDTSALMDVVRANAPVLAGAISGVATATISNPLDVAKTRIQVQGGIMTEAKYTGIFRSVRTIYVEEGIRGMYRGYSAALCSFPVYWSLYFPTYEFVKVQLSNTSLDQYPVAVQGLSATITGTAVDVVTYPLWFLRTRMHTQHLHQITSASHARDGYSTLRSTVGTIFQREGPGAFFKGLSASCFGILSYGIQFPVYEYLKHQVAIDPDTQKPSASGVVLAAIVSKAIAASFSYPGDVVRTRMQDQMGKSTYKHFLDAMVQIARKEGVGSLYAGFRVNIFRILPQCATTFFVYEHVKASIEPPRDDEPRLPFRRFSTQKPLLQ</sequence>
<evidence type="ECO:0008006" key="12">
    <source>
        <dbReference type="Google" id="ProtNLM"/>
    </source>
</evidence>
<dbReference type="SUPFAM" id="SSF103506">
    <property type="entry name" value="Mitochondrial carrier"/>
    <property type="match status" value="1"/>
</dbReference>
<dbReference type="PANTHER" id="PTHR45683">
    <property type="entry name" value="MITOCHONDRIAL NICOTINAMIDE ADENINE DINUCLEOTIDE TRANSPORTER 1-RELATED-RELATED"/>
    <property type="match status" value="1"/>
</dbReference>
<dbReference type="PRINTS" id="PR00926">
    <property type="entry name" value="MITOCARRIER"/>
</dbReference>
<evidence type="ECO:0000256" key="3">
    <source>
        <dbReference type="ARBA" id="ARBA00022448"/>
    </source>
</evidence>
<evidence type="ECO:0000256" key="2">
    <source>
        <dbReference type="ARBA" id="ARBA00006375"/>
    </source>
</evidence>
<keyword evidence="7 8" id="KW-0472">Membrane</keyword>
<gene>
    <name evidence="11" type="ORF">H257_18033</name>
</gene>
<dbReference type="RefSeq" id="XP_009845343.1">
    <property type="nucleotide sequence ID" value="XM_009847041.1"/>
</dbReference>
<proteinExistence type="inferred from homology"/>
<dbReference type="OrthoDB" id="10266426at2759"/>
<feature type="repeat" description="Solcar" evidence="8">
    <location>
        <begin position="12"/>
        <end position="101"/>
    </location>
</feature>
<feature type="compositionally biased region" description="Basic and acidic residues" evidence="10">
    <location>
        <begin position="302"/>
        <end position="311"/>
    </location>
</feature>
<dbReference type="InterPro" id="IPR018108">
    <property type="entry name" value="MCP_transmembrane"/>
</dbReference>
<evidence type="ECO:0000256" key="7">
    <source>
        <dbReference type="ARBA" id="ARBA00023136"/>
    </source>
</evidence>
<dbReference type="GO" id="GO:0016020">
    <property type="term" value="C:membrane"/>
    <property type="evidence" value="ECO:0007669"/>
    <property type="project" value="UniProtKB-SubCell"/>
</dbReference>
<reference evidence="11" key="1">
    <citation type="submission" date="2013-12" db="EMBL/GenBank/DDBJ databases">
        <title>The Genome Sequence of Aphanomyces astaci APO3.</title>
        <authorList>
            <consortium name="The Broad Institute Genomics Platform"/>
            <person name="Russ C."/>
            <person name="Tyler B."/>
            <person name="van West P."/>
            <person name="Dieguez-Uribeondo J."/>
            <person name="Young S.K."/>
            <person name="Zeng Q."/>
            <person name="Gargeya S."/>
            <person name="Fitzgerald M."/>
            <person name="Abouelleil A."/>
            <person name="Alvarado L."/>
            <person name="Chapman S.B."/>
            <person name="Gainer-Dewar J."/>
            <person name="Goldberg J."/>
            <person name="Griggs A."/>
            <person name="Gujja S."/>
            <person name="Hansen M."/>
            <person name="Howarth C."/>
            <person name="Imamovic A."/>
            <person name="Ireland A."/>
            <person name="Larimer J."/>
            <person name="McCowan C."/>
            <person name="Murphy C."/>
            <person name="Pearson M."/>
            <person name="Poon T.W."/>
            <person name="Priest M."/>
            <person name="Roberts A."/>
            <person name="Saif S."/>
            <person name="Shea T."/>
            <person name="Sykes S."/>
            <person name="Wortman J."/>
            <person name="Nusbaum C."/>
            <person name="Birren B."/>
        </authorList>
    </citation>
    <scope>NUCLEOTIDE SEQUENCE [LARGE SCALE GENOMIC DNA]</scope>
    <source>
        <strain evidence="11">APO3</strain>
    </source>
</reference>
<dbReference type="EMBL" id="KI913245">
    <property type="protein sequence ID" value="ETV65169.1"/>
    <property type="molecule type" value="Genomic_DNA"/>
</dbReference>
<evidence type="ECO:0000256" key="10">
    <source>
        <dbReference type="SAM" id="MobiDB-lite"/>
    </source>
</evidence>
<evidence type="ECO:0000256" key="1">
    <source>
        <dbReference type="ARBA" id="ARBA00004141"/>
    </source>
</evidence>
<comment type="similarity">
    <text evidence="2 9">Belongs to the mitochondrial carrier (TC 2.A.29) family.</text>
</comment>
<name>W4FE71_APHAT</name>
<evidence type="ECO:0000256" key="8">
    <source>
        <dbReference type="PROSITE-ProRule" id="PRU00282"/>
    </source>
</evidence>
<keyword evidence="6" id="KW-1133">Transmembrane helix</keyword>
<evidence type="ECO:0000256" key="4">
    <source>
        <dbReference type="ARBA" id="ARBA00022692"/>
    </source>
</evidence>
<dbReference type="InterPro" id="IPR023395">
    <property type="entry name" value="MCP_dom_sf"/>
</dbReference>
<feature type="repeat" description="Solcar" evidence="8">
    <location>
        <begin position="214"/>
        <end position="300"/>
    </location>
</feature>
<keyword evidence="4 8" id="KW-0812">Transmembrane</keyword>
<dbReference type="InterPro" id="IPR044712">
    <property type="entry name" value="SLC25A32-like"/>
</dbReference>
<dbReference type="AlphaFoldDB" id="W4FE71"/>
<feature type="region of interest" description="Disordered" evidence="10">
    <location>
        <begin position="302"/>
        <end position="324"/>
    </location>
</feature>
<evidence type="ECO:0000256" key="6">
    <source>
        <dbReference type="ARBA" id="ARBA00022989"/>
    </source>
</evidence>
<comment type="subcellular location">
    <subcellularLocation>
        <location evidence="1">Membrane</location>
        <topology evidence="1">Multi-pass membrane protein</topology>
    </subcellularLocation>
</comment>
<keyword evidence="3 9" id="KW-0813">Transport</keyword>
<dbReference type="VEuPathDB" id="FungiDB:H257_18033"/>
<keyword evidence="5" id="KW-0677">Repeat</keyword>
<dbReference type="InterPro" id="IPR002067">
    <property type="entry name" value="MCP"/>
</dbReference>
<dbReference type="STRING" id="112090.W4FE71"/>
<feature type="repeat" description="Solcar" evidence="8">
    <location>
        <begin position="110"/>
        <end position="204"/>
    </location>
</feature>
<dbReference type="GeneID" id="20820029"/>
<dbReference type="Gene3D" id="1.50.40.10">
    <property type="entry name" value="Mitochondrial carrier domain"/>
    <property type="match status" value="2"/>
</dbReference>
<protein>
    <recommendedName>
        <fullName evidence="12">Mitochondrial carrier protein</fullName>
    </recommendedName>
</protein>
<organism evidence="11">
    <name type="scientific">Aphanomyces astaci</name>
    <name type="common">Crayfish plague agent</name>
    <dbReference type="NCBI Taxonomy" id="112090"/>
    <lineage>
        <taxon>Eukaryota</taxon>
        <taxon>Sar</taxon>
        <taxon>Stramenopiles</taxon>
        <taxon>Oomycota</taxon>
        <taxon>Saprolegniomycetes</taxon>
        <taxon>Saprolegniales</taxon>
        <taxon>Verrucalvaceae</taxon>
        <taxon>Aphanomyces</taxon>
    </lineage>
</organism>
<dbReference type="Pfam" id="PF00153">
    <property type="entry name" value="Mito_carr"/>
    <property type="match status" value="3"/>
</dbReference>
<dbReference type="PROSITE" id="PS50920">
    <property type="entry name" value="SOLCAR"/>
    <property type="match status" value="3"/>
</dbReference>